<organism evidence="1 2">
    <name type="scientific">Luteibacter yeojuensis</name>
    <dbReference type="NCBI Taxonomy" id="345309"/>
    <lineage>
        <taxon>Bacteria</taxon>
        <taxon>Pseudomonadati</taxon>
        <taxon>Pseudomonadota</taxon>
        <taxon>Gammaproteobacteria</taxon>
        <taxon>Lysobacterales</taxon>
        <taxon>Rhodanobacteraceae</taxon>
        <taxon>Luteibacter</taxon>
    </lineage>
</organism>
<dbReference type="RefSeq" id="WP_045831371.1">
    <property type="nucleotide sequence ID" value="NZ_JZRB01000078.1"/>
</dbReference>
<gene>
    <name evidence="1" type="ORF">VI08_19815</name>
</gene>
<accession>A0A0F3K1U0</accession>
<sequence>MGHDLDEDARIDVECLRDSSAADAPRYTFDYRVFARDGTTIIDTSDSGGVSYESQKMAMSEGWRMARESLHRMER</sequence>
<protein>
    <submittedName>
        <fullName evidence="1">Uncharacterized protein</fullName>
    </submittedName>
</protein>
<reference evidence="1 2" key="1">
    <citation type="submission" date="2015-03" db="EMBL/GenBank/DDBJ databases">
        <title>Draft genome sequence of Luteibacter yeojuensis strain SU11.</title>
        <authorList>
            <person name="Sulaiman J."/>
            <person name="Priya K."/>
            <person name="Chan K.-G."/>
        </authorList>
    </citation>
    <scope>NUCLEOTIDE SEQUENCE [LARGE SCALE GENOMIC DNA]</scope>
    <source>
        <strain evidence="1 2">SU11</strain>
    </source>
</reference>
<evidence type="ECO:0000313" key="2">
    <source>
        <dbReference type="Proteomes" id="UP000033651"/>
    </source>
</evidence>
<name>A0A0F3K1U0_9GAMM</name>
<dbReference type="PATRIC" id="fig|345309.4.peg.3959"/>
<comment type="caution">
    <text evidence="1">The sequence shown here is derived from an EMBL/GenBank/DDBJ whole genome shotgun (WGS) entry which is preliminary data.</text>
</comment>
<dbReference type="EMBL" id="JZRB01000078">
    <property type="protein sequence ID" value="KJV25163.1"/>
    <property type="molecule type" value="Genomic_DNA"/>
</dbReference>
<keyword evidence="2" id="KW-1185">Reference proteome</keyword>
<dbReference type="OrthoDB" id="5957020at2"/>
<proteinExistence type="predicted"/>
<dbReference type="AlphaFoldDB" id="A0A0F3K1U0"/>
<dbReference type="Proteomes" id="UP000033651">
    <property type="component" value="Unassembled WGS sequence"/>
</dbReference>
<evidence type="ECO:0000313" key="1">
    <source>
        <dbReference type="EMBL" id="KJV25163.1"/>
    </source>
</evidence>